<evidence type="ECO:0000313" key="7">
    <source>
        <dbReference type="Proteomes" id="UP000469452"/>
    </source>
</evidence>
<name>A0A397ECV2_APHAT</name>
<reference evidence="4 6" key="1">
    <citation type="journal article" date="2018" name="J. Invertebr. Pathol.">
        <title>New genotyping method for the causative agent of crayfish plague (Aphanomyces astaci) based on whole genome data.</title>
        <authorList>
            <person name="Minardi D."/>
            <person name="Studholme D.J."/>
            <person name="van der Giezen M."/>
            <person name="Pretto T."/>
            <person name="Oidtmann B."/>
        </authorList>
    </citation>
    <scope>NUCLEOTIDE SEQUENCE [LARGE SCALE GENOMIC DNA]</scope>
    <source>
        <strain evidence="4 6">KB13</strain>
    </source>
</reference>
<dbReference type="VEuPathDB" id="FungiDB:H257_07956"/>
<evidence type="ECO:0000313" key="3">
    <source>
        <dbReference type="EMBL" id="RHY79232.1"/>
    </source>
</evidence>
<evidence type="ECO:0000313" key="6">
    <source>
        <dbReference type="Proteomes" id="UP000275652"/>
    </source>
</evidence>
<dbReference type="AlphaFoldDB" id="A0A397ECV2"/>
<evidence type="ECO:0000313" key="5">
    <source>
        <dbReference type="Proteomes" id="UP000266196"/>
    </source>
</evidence>
<sequence>MVDHATGEFTPTQSPSEAASWRHSASSQSPFRRALQESPGIVQTPAQPVVHNRVSPYPLRVRTAAHRVESQTPSVQPQPALNATQRTDQPFQLLVKPLLKSTVSQRDTSGVILDAFVASGRSFSDILQKIWDEFKPRLKGLAAKTDSGWSLDVPDIADWTSSMHLRHNKKVVDATKSEQEWNQWLVKVKDKTVMLVVFEYGTKLGRQQDFDDFTTECIRPQVTDRAGATAETSLRDVVASLQAQWSATFQAEQVVWRMWANHITRNLNRSTWDAAILRHPPDHIAQLFQPVDSRTTEHMSNLSRSATLALDGVSASIDDIQQLRRYVDICESNLMTRKRVIEAFIRDIPPPPAHSVVDPMPRIENVEDIEHKENE</sequence>
<reference evidence="3 5" key="2">
    <citation type="submission" date="2018-08" db="EMBL/GenBank/DDBJ databases">
        <title>Aphanomyces genome sequencing and annotation.</title>
        <authorList>
            <person name="Minardi D."/>
            <person name="Oidtmann B."/>
            <person name="Van Der Giezen M."/>
            <person name="Studholme D.J."/>
        </authorList>
    </citation>
    <scope>NUCLEOTIDE SEQUENCE [LARGE SCALE GENOMIC DNA]</scope>
    <source>
        <strain evidence="3 5">197901</strain>
    </source>
</reference>
<protein>
    <submittedName>
        <fullName evidence="3">Uncharacterized protein</fullName>
    </submittedName>
</protein>
<accession>A0A397ECV2</accession>
<evidence type="ECO:0000313" key="2">
    <source>
        <dbReference type="EMBL" id="KAF0706666.1"/>
    </source>
</evidence>
<dbReference type="EMBL" id="QUTI01031887">
    <property type="protein sequence ID" value="RLO03088.1"/>
    <property type="molecule type" value="Genomic_DNA"/>
</dbReference>
<evidence type="ECO:0000313" key="4">
    <source>
        <dbReference type="EMBL" id="RLO03088.1"/>
    </source>
</evidence>
<organism evidence="3 5">
    <name type="scientific">Aphanomyces astaci</name>
    <name type="common">Crayfish plague agent</name>
    <dbReference type="NCBI Taxonomy" id="112090"/>
    <lineage>
        <taxon>Eukaryota</taxon>
        <taxon>Sar</taxon>
        <taxon>Stramenopiles</taxon>
        <taxon>Oomycota</taxon>
        <taxon>Saprolegniomycetes</taxon>
        <taxon>Saprolegniales</taxon>
        <taxon>Verrucalvaceae</taxon>
        <taxon>Aphanomyces</taxon>
    </lineage>
</organism>
<feature type="region of interest" description="Disordered" evidence="1">
    <location>
        <begin position="1"/>
        <end position="42"/>
    </location>
</feature>
<feature type="compositionally biased region" description="Polar residues" evidence="1">
    <location>
        <begin position="9"/>
        <end position="30"/>
    </location>
</feature>
<reference evidence="2 7" key="3">
    <citation type="submission" date="2019-06" db="EMBL/GenBank/DDBJ databases">
        <title>Genomics analysis of Aphanomyces spp. identifies a new class of oomycete effector associated with host adaptation.</title>
        <authorList>
            <person name="Gaulin E."/>
        </authorList>
    </citation>
    <scope>NUCLEOTIDE SEQUENCE [LARGE SCALE GENOMIC DNA]</scope>
    <source>
        <strain evidence="2 7">E</strain>
    </source>
</reference>
<dbReference type="EMBL" id="QUTE01024033">
    <property type="protein sequence ID" value="RHY79232.1"/>
    <property type="molecule type" value="Genomic_DNA"/>
</dbReference>
<proteinExistence type="predicted"/>
<comment type="caution">
    <text evidence="3">The sequence shown here is derived from an EMBL/GenBank/DDBJ whole genome shotgun (WGS) entry which is preliminary data.</text>
</comment>
<dbReference type="Proteomes" id="UP000275652">
    <property type="component" value="Unassembled WGS sequence"/>
</dbReference>
<evidence type="ECO:0000256" key="1">
    <source>
        <dbReference type="SAM" id="MobiDB-lite"/>
    </source>
</evidence>
<gene>
    <name evidence="2" type="ORF">AaE_014002</name>
    <name evidence="4" type="ORF">DYB28_013319</name>
    <name evidence="3" type="ORF">DYB31_015806</name>
</gene>
<dbReference type="Proteomes" id="UP000469452">
    <property type="component" value="Unassembled WGS sequence"/>
</dbReference>
<dbReference type="EMBL" id="VJMI01019701">
    <property type="protein sequence ID" value="KAF0706666.1"/>
    <property type="molecule type" value="Genomic_DNA"/>
</dbReference>
<dbReference type="Proteomes" id="UP000266196">
    <property type="component" value="Unassembled WGS sequence"/>
</dbReference>